<evidence type="ECO:0000313" key="1">
    <source>
        <dbReference type="EMBL" id="TDY10682.1"/>
    </source>
</evidence>
<accession>A0ABY2G5D6</accession>
<organism evidence="1 2">
    <name type="scientific">Meridianimaribacter flavus</name>
    <dbReference type="NCBI Taxonomy" id="571115"/>
    <lineage>
        <taxon>Bacteria</taxon>
        <taxon>Pseudomonadati</taxon>
        <taxon>Bacteroidota</taxon>
        <taxon>Flavobacteriia</taxon>
        <taxon>Flavobacteriales</taxon>
        <taxon>Flavobacteriaceae</taxon>
        <taxon>Meridianimaribacter</taxon>
    </lineage>
</organism>
<reference evidence="1 2" key="1">
    <citation type="submission" date="2019-03" db="EMBL/GenBank/DDBJ databases">
        <title>Genomic Encyclopedia of Type Strains, Phase III (KMG-III): the genomes of soil and plant-associated and newly described type strains.</title>
        <authorList>
            <person name="Whitman W."/>
        </authorList>
    </citation>
    <scope>NUCLEOTIDE SEQUENCE [LARGE SCALE GENOMIC DNA]</scope>
    <source>
        <strain evidence="1 2">CGMCC 1.10957</strain>
    </source>
</reference>
<gene>
    <name evidence="1" type="ORF">A8975_2411</name>
</gene>
<evidence type="ECO:0000313" key="2">
    <source>
        <dbReference type="Proteomes" id="UP000294930"/>
    </source>
</evidence>
<sequence>MEKKSYKKPLILGVLFFLPVFFVLIMSISKENYNTLDIVKENVRELPATNELQIQLKDHLTVLAFFGKKPMEKATEASNLKELIYDKFKGFKKFQIVVLVTEEAKAEAQQLYKEIALYEDLRFWHFVYLKEGEINNLFNSLKTNTVLDANLATSNVFIVDTDLSQRGRLDDRTDNEIASNKPVYGLSSYNCIEVDQLKNKMGADDLRVLFTEYREKRKGNFDSSQRRANEINNNEQEN</sequence>
<dbReference type="Proteomes" id="UP000294930">
    <property type="component" value="Unassembled WGS sequence"/>
</dbReference>
<comment type="caution">
    <text evidence="1">The sequence shown here is derived from an EMBL/GenBank/DDBJ whole genome shotgun (WGS) entry which is preliminary data.</text>
</comment>
<keyword evidence="2" id="KW-1185">Reference proteome</keyword>
<name>A0ABY2G5D6_9FLAO</name>
<dbReference type="RefSeq" id="WP_134200716.1">
    <property type="nucleotide sequence ID" value="NZ_SOQZ01000005.1"/>
</dbReference>
<protein>
    <submittedName>
        <fullName evidence="1">Uncharacterized protein</fullName>
    </submittedName>
</protein>
<proteinExistence type="predicted"/>
<dbReference type="EMBL" id="SOQZ01000005">
    <property type="protein sequence ID" value="TDY10682.1"/>
    <property type="molecule type" value="Genomic_DNA"/>
</dbReference>